<keyword evidence="3" id="KW-1185">Reference proteome</keyword>
<accession>A0AAD5JY64</accession>
<feature type="chain" id="PRO_5042251126" evidence="1">
    <location>
        <begin position="29"/>
        <end position="107"/>
    </location>
</feature>
<proteinExistence type="predicted"/>
<dbReference type="AlphaFoldDB" id="A0AAD5JY64"/>
<evidence type="ECO:0000313" key="2">
    <source>
        <dbReference type="EMBL" id="KAI9260500.1"/>
    </source>
</evidence>
<protein>
    <submittedName>
        <fullName evidence="2">Uncharacterized protein</fullName>
    </submittedName>
</protein>
<evidence type="ECO:0000256" key="1">
    <source>
        <dbReference type="SAM" id="SignalP"/>
    </source>
</evidence>
<reference evidence="2" key="2">
    <citation type="submission" date="2023-02" db="EMBL/GenBank/DDBJ databases">
        <authorList>
            <consortium name="DOE Joint Genome Institute"/>
            <person name="Mondo S.J."/>
            <person name="Chang Y."/>
            <person name="Wang Y."/>
            <person name="Ahrendt S."/>
            <person name="Andreopoulos W."/>
            <person name="Barry K."/>
            <person name="Beard J."/>
            <person name="Benny G.L."/>
            <person name="Blankenship S."/>
            <person name="Bonito G."/>
            <person name="Cuomo C."/>
            <person name="Desiro A."/>
            <person name="Gervers K.A."/>
            <person name="Hundley H."/>
            <person name="Kuo A."/>
            <person name="LaButti K."/>
            <person name="Lang B.F."/>
            <person name="Lipzen A."/>
            <person name="O'Donnell K."/>
            <person name="Pangilinan J."/>
            <person name="Reynolds N."/>
            <person name="Sandor L."/>
            <person name="Smith M.W."/>
            <person name="Tsang A."/>
            <person name="Grigoriev I.V."/>
            <person name="Stajich J.E."/>
            <person name="Spatafora J.W."/>
        </authorList>
    </citation>
    <scope>NUCLEOTIDE SEQUENCE</scope>
    <source>
        <strain evidence="2">RSA 2281</strain>
    </source>
</reference>
<dbReference type="Proteomes" id="UP001209540">
    <property type="component" value="Unassembled WGS sequence"/>
</dbReference>
<evidence type="ECO:0000313" key="3">
    <source>
        <dbReference type="Proteomes" id="UP001209540"/>
    </source>
</evidence>
<gene>
    <name evidence="2" type="ORF">BDA99DRAFT_512319</name>
</gene>
<organism evidence="2 3">
    <name type="scientific">Phascolomyces articulosus</name>
    <dbReference type="NCBI Taxonomy" id="60185"/>
    <lineage>
        <taxon>Eukaryota</taxon>
        <taxon>Fungi</taxon>
        <taxon>Fungi incertae sedis</taxon>
        <taxon>Mucoromycota</taxon>
        <taxon>Mucoromycotina</taxon>
        <taxon>Mucoromycetes</taxon>
        <taxon>Mucorales</taxon>
        <taxon>Lichtheimiaceae</taxon>
        <taxon>Phascolomyces</taxon>
    </lineage>
</organism>
<feature type="signal peptide" evidence="1">
    <location>
        <begin position="1"/>
        <end position="28"/>
    </location>
</feature>
<comment type="caution">
    <text evidence="2">The sequence shown here is derived from an EMBL/GenBank/DDBJ whole genome shotgun (WGS) entry which is preliminary data.</text>
</comment>
<sequence>MVILSPSSYIRDITFILLLSIFAFVTSSTSHEDGRSIMNQNQQTSKSGYSSLFTKKRDVLKLPICDGDSSFGCPGYKESCIQHCQQDHQLEHGYCVPIIAGYKCCCY</sequence>
<name>A0AAD5JY64_9FUNG</name>
<reference evidence="2" key="1">
    <citation type="journal article" date="2022" name="IScience">
        <title>Evolution of zygomycete secretomes and the origins of terrestrial fungal ecologies.</title>
        <authorList>
            <person name="Chang Y."/>
            <person name="Wang Y."/>
            <person name="Mondo S."/>
            <person name="Ahrendt S."/>
            <person name="Andreopoulos W."/>
            <person name="Barry K."/>
            <person name="Beard J."/>
            <person name="Benny G.L."/>
            <person name="Blankenship S."/>
            <person name="Bonito G."/>
            <person name="Cuomo C."/>
            <person name="Desiro A."/>
            <person name="Gervers K.A."/>
            <person name="Hundley H."/>
            <person name="Kuo A."/>
            <person name="LaButti K."/>
            <person name="Lang B.F."/>
            <person name="Lipzen A."/>
            <person name="O'Donnell K."/>
            <person name="Pangilinan J."/>
            <person name="Reynolds N."/>
            <person name="Sandor L."/>
            <person name="Smith M.E."/>
            <person name="Tsang A."/>
            <person name="Grigoriev I.V."/>
            <person name="Stajich J.E."/>
            <person name="Spatafora J.W."/>
        </authorList>
    </citation>
    <scope>NUCLEOTIDE SEQUENCE</scope>
    <source>
        <strain evidence="2">RSA 2281</strain>
    </source>
</reference>
<dbReference type="EMBL" id="JAIXMP010000016">
    <property type="protein sequence ID" value="KAI9260500.1"/>
    <property type="molecule type" value="Genomic_DNA"/>
</dbReference>
<keyword evidence="1" id="KW-0732">Signal</keyword>